<protein>
    <submittedName>
        <fullName evidence="2">CbiN domain protein</fullName>
    </submittedName>
</protein>
<name>A0A090YKP3_9BACI</name>
<feature type="transmembrane region" description="Helical" evidence="1">
    <location>
        <begin position="47"/>
        <end position="68"/>
    </location>
</feature>
<accession>A0A090YKP3</accession>
<dbReference type="PATRIC" id="fig|1405.8.peg.4338"/>
<comment type="caution">
    <text evidence="2">The sequence shown here is derived from an EMBL/GenBank/DDBJ whole genome shotgun (WGS) entry which is preliminary data.</text>
</comment>
<keyword evidence="1" id="KW-1133">Transmembrane helix</keyword>
<reference evidence="2 3" key="1">
    <citation type="submission" date="2014-04" db="EMBL/GenBank/DDBJ databases">
        <authorList>
            <person name="Bishop-Lilly K.A."/>
            <person name="Broomall S.M."/>
            <person name="Chain P.S."/>
            <person name="Chertkov O."/>
            <person name="Coyne S.R."/>
            <person name="Daligault H.E."/>
            <person name="Davenport K.W."/>
            <person name="Erkkila T."/>
            <person name="Frey K.G."/>
            <person name="Gibbons H.S."/>
            <person name="Gu W."/>
            <person name="Jaissle J."/>
            <person name="Johnson S.L."/>
            <person name="Koroleva G.I."/>
            <person name="Ladner J.T."/>
            <person name="Lo C.-C."/>
            <person name="Minogue T.D."/>
            <person name="Munk C."/>
            <person name="Palacios G.F."/>
            <person name="Redden C.L."/>
            <person name="Rosenzweig C.N."/>
            <person name="Scholz M.B."/>
            <person name="Teshima H."/>
            <person name="Xu Y."/>
        </authorList>
    </citation>
    <scope>NUCLEOTIDE SEQUENCE [LARGE SCALE GENOMIC DNA]</scope>
    <source>
        <strain evidence="2 3">BHP</strain>
    </source>
</reference>
<dbReference type="Proteomes" id="UP000029389">
    <property type="component" value="Unassembled WGS sequence"/>
</dbReference>
<gene>
    <name evidence="2" type="ORF">DJ93_4220</name>
</gene>
<dbReference type="AlphaFoldDB" id="A0A090YKP3"/>
<evidence type="ECO:0000256" key="1">
    <source>
        <dbReference type="SAM" id="Phobius"/>
    </source>
</evidence>
<keyword evidence="1" id="KW-0472">Membrane</keyword>
<sequence>METSSCSGTKRLDEAEMEKTALSHIAKGTVPTKKVNLERAMPNHFQVSHIVIFTMGVLVVIVALIFIVRRIRKK</sequence>
<proteinExistence type="predicted"/>
<evidence type="ECO:0000313" key="3">
    <source>
        <dbReference type="Proteomes" id="UP000029389"/>
    </source>
</evidence>
<evidence type="ECO:0000313" key="2">
    <source>
        <dbReference type="EMBL" id="KFM98477.1"/>
    </source>
</evidence>
<keyword evidence="1" id="KW-0812">Transmembrane</keyword>
<organism evidence="2 3">
    <name type="scientific">Bacillus clarus</name>
    <dbReference type="NCBI Taxonomy" id="2338372"/>
    <lineage>
        <taxon>Bacteria</taxon>
        <taxon>Bacillati</taxon>
        <taxon>Bacillota</taxon>
        <taxon>Bacilli</taxon>
        <taxon>Bacillales</taxon>
        <taxon>Bacillaceae</taxon>
        <taxon>Bacillus</taxon>
        <taxon>Bacillus cereus group</taxon>
    </lineage>
</organism>
<dbReference type="EMBL" id="JMQC01000008">
    <property type="protein sequence ID" value="KFM98477.1"/>
    <property type="molecule type" value="Genomic_DNA"/>
</dbReference>